<proteinExistence type="predicted"/>
<dbReference type="Proteomes" id="UP000887565">
    <property type="component" value="Unplaced"/>
</dbReference>
<protein>
    <submittedName>
        <fullName evidence="2">Ovule protein</fullName>
    </submittedName>
</protein>
<evidence type="ECO:0000313" key="2">
    <source>
        <dbReference type="WBParaSite" id="nRc.2.0.1.t09522-RA"/>
    </source>
</evidence>
<organism evidence="1 2">
    <name type="scientific">Romanomermis culicivorax</name>
    <name type="common">Nematode worm</name>
    <dbReference type="NCBI Taxonomy" id="13658"/>
    <lineage>
        <taxon>Eukaryota</taxon>
        <taxon>Metazoa</taxon>
        <taxon>Ecdysozoa</taxon>
        <taxon>Nematoda</taxon>
        <taxon>Enoplea</taxon>
        <taxon>Dorylaimia</taxon>
        <taxon>Mermithida</taxon>
        <taxon>Mermithoidea</taxon>
        <taxon>Mermithidae</taxon>
        <taxon>Romanomermis</taxon>
    </lineage>
</organism>
<name>A0A915I6Y1_ROMCU</name>
<evidence type="ECO:0000313" key="1">
    <source>
        <dbReference type="Proteomes" id="UP000887565"/>
    </source>
</evidence>
<accession>A0A915I6Y1</accession>
<dbReference type="WBParaSite" id="nRc.2.0.1.t09522-RA">
    <property type="protein sequence ID" value="nRc.2.0.1.t09522-RA"/>
    <property type="gene ID" value="nRc.2.0.1.g09522"/>
</dbReference>
<sequence>MPSGALIIPCTCYTLMPPLEPKCSSNETTSLPNLLECFFTTLIIFKRHRCHSPTWTYKFLFQSFDFDF</sequence>
<reference evidence="2" key="1">
    <citation type="submission" date="2022-11" db="UniProtKB">
        <authorList>
            <consortium name="WormBaseParasite"/>
        </authorList>
    </citation>
    <scope>IDENTIFICATION</scope>
</reference>
<keyword evidence="1" id="KW-1185">Reference proteome</keyword>
<dbReference type="AlphaFoldDB" id="A0A915I6Y1"/>